<dbReference type="Pfam" id="PF00004">
    <property type="entry name" value="AAA"/>
    <property type="match status" value="2"/>
</dbReference>
<dbReference type="Gene3D" id="1.10.10.2010">
    <property type="match status" value="1"/>
</dbReference>
<feature type="region of interest" description="Disordered" evidence="3">
    <location>
        <begin position="85"/>
        <end position="122"/>
    </location>
</feature>
<sequence length="890" mass="93756">MAGAKGNKSSQKPRSTGLLDRVLVQRVQNYAQTGDVGDIAVVADHLRAAHKEYQRRQKSIFLKQVERAIGVARDSEVQLQALEQRHLHRKQHSRDPDEPSPSTSYGSGDSASSSGADMNIENGADLDHDIEQASLSALSGGRSRLNAALTSIYAAAAAGGQAGSGGTPLRAIAPSGNSARPDNTLPALQENAAGGAADGATAAGKGNAGQEKKRRREGKDADSAQTGNAWAAAKRKRMASTSSSAVSMPRPVRYADLGGIEAVLSDIKELVEYPLRHPEVYAWLGVEPPRGVLLHGPPGCGKTALANAIANECGVPFLRISAPEIVAGVSGESEAKVRQLFQEAASLAPCIIFIDEIDAIAAKRETAQREMERRIVAQMLTCMDDLSEQPLAGGTDGEGGTERGDPSRLPKHVVVIGATNRPDSLDSALRRAGRFDREIALGIPSQEARAKILQVLARRLRLEGDFDFAQIAVKTPGFVGADLTALIKEAAAIAVMRIFSELQALEQVQSAAQPIIADGPPPSDSGQAAVACAGTQPLSVHQLSGLAIRAADFDAAVKKVQPSVRREGFATTPDVTWNDVGSLADVREELAFSITEPIKHPERFAALGLAAPTGVLLYGPPGCGKTLVAKAVANDSGANFMSIKGPELLNKYVGESERAVRQLFARARAAGPCVLFFDELDALAPRRGSDVSQSSERVVNQLLTEMDGIDGRTGVYLIAATNRPDIIDSALLRPGRLDKLLYVPLPSPEGRVAILQALTRATPLAADVDLRAVGLSPGTGGYSGADLAALVREAAVTSLKEALQEEIKAGAAAEGSPQVHMRHFEAALRCVQPSVSAKDQRVYDTLRQKLRRSCLALDPASAAAEQPVLTPRDTGRSGDLAPLPTAEGQL</sequence>
<dbReference type="EMBL" id="JALJOT010000001">
    <property type="protein sequence ID" value="KAK9919127.1"/>
    <property type="molecule type" value="Genomic_DNA"/>
</dbReference>
<dbReference type="InterPro" id="IPR003960">
    <property type="entry name" value="ATPase_AAA_CS"/>
</dbReference>
<dbReference type="InterPro" id="IPR003959">
    <property type="entry name" value="ATPase_AAA_core"/>
</dbReference>
<feature type="domain" description="AAA+ ATPase" evidence="4">
    <location>
        <begin position="288"/>
        <end position="445"/>
    </location>
</feature>
<dbReference type="PANTHER" id="PTHR23077:SF171">
    <property type="entry name" value="NUCLEAR VALOSIN-CONTAINING PROTEIN-LIKE"/>
    <property type="match status" value="1"/>
</dbReference>
<keyword evidence="6" id="KW-1185">Reference proteome</keyword>
<evidence type="ECO:0000313" key="6">
    <source>
        <dbReference type="Proteomes" id="UP001491310"/>
    </source>
</evidence>
<dbReference type="Gene3D" id="1.10.8.60">
    <property type="match status" value="2"/>
</dbReference>
<feature type="region of interest" description="Disordered" evidence="3">
    <location>
        <begin position="860"/>
        <end position="890"/>
    </location>
</feature>
<proteinExistence type="predicted"/>
<dbReference type="InterPro" id="IPR031996">
    <property type="entry name" value="NVL2_nucleolin-bd"/>
</dbReference>
<accession>A0ABR2Z560</accession>
<feature type="compositionally biased region" description="Low complexity" evidence="3">
    <location>
        <begin position="100"/>
        <end position="117"/>
    </location>
</feature>
<dbReference type="Gene3D" id="3.40.50.300">
    <property type="entry name" value="P-loop containing nucleotide triphosphate hydrolases"/>
    <property type="match status" value="2"/>
</dbReference>
<dbReference type="PROSITE" id="PS00674">
    <property type="entry name" value="AAA"/>
    <property type="match status" value="2"/>
</dbReference>
<feature type="region of interest" description="Disordered" evidence="3">
    <location>
        <begin position="159"/>
        <end position="245"/>
    </location>
</feature>
<dbReference type="InterPro" id="IPR003593">
    <property type="entry name" value="AAA+_ATPase"/>
</dbReference>
<protein>
    <recommendedName>
        <fullName evidence="4">AAA+ ATPase domain-containing protein</fullName>
    </recommendedName>
</protein>
<dbReference type="PANTHER" id="PTHR23077">
    <property type="entry name" value="AAA-FAMILY ATPASE"/>
    <property type="match status" value="1"/>
</dbReference>
<feature type="domain" description="AAA+ ATPase" evidence="4">
    <location>
        <begin position="611"/>
        <end position="747"/>
    </location>
</feature>
<evidence type="ECO:0000256" key="1">
    <source>
        <dbReference type="ARBA" id="ARBA00022741"/>
    </source>
</evidence>
<organism evidence="5 6">
    <name type="scientific">Coccomyxa subellipsoidea</name>
    <dbReference type="NCBI Taxonomy" id="248742"/>
    <lineage>
        <taxon>Eukaryota</taxon>
        <taxon>Viridiplantae</taxon>
        <taxon>Chlorophyta</taxon>
        <taxon>core chlorophytes</taxon>
        <taxon>Trebouxiophyceae</taxon>
        <taxon>Trebouxiophyceae incertae sedis</taxon>
        <taxon>Coccomyxaceae</taxon>
        <taxon>Coccomyxa</taxon>
    </lineage>
</organism>
<feature type="region of interest" description="Disordered" evidence="3">
    <location>
        <begin position="387"/>
        <end position="409"/>
    </location>
</feature>
<dbReference type="SUPFAM" id="SSF52540">
    <property type="entry name" value="P-loop containing nucleoside triphosphate hydrolases"/>
    <property type="match status" value="2"/>
</dbReference>
<evidence type="ECO:0000256" key="3">
    <source>
        <dbReference type="SAM" id="MobiDB-lite"/>
    </source>
</evidence>
<comment type="caution">
    <text evidence="5">The sequence shown here is derived from an EMBL/GenBank/DDBJ whole genome shotgun (WGS) entry which is preliminary data.</text>
</comment>
<evidence type="ECO:0000313" key="5">
    <source>
        <dbReference type="EMBL" id="KAK9919127.1"/>
    </source>
</evidence>
<evidence type="ECO:0000256" key="2">
    <source>
        <dbReference type="ARBA" id="ARBA00022840"/>
    </source>
</evidence>
<dbReference type="SMART" id="SM00382">
    <property type="entry name" value="AAA"/>
    <property type="match status" value="2"/>
</dbReference>
<dbReference type="InterPro" id="IPR050168">
    <property type="entry name" value="AAA_ATPase_domain"/>
</dbReference>
<dbReference type="InterPro" id="IPR027417">
    <property type="entry name" value="P-loop_NTPase"/>
</dbReference>
<keyword evidence="1" id="KW-0547">Nucleotide-binding</keyword>
<dbReference type="Proteomes" id="UP001491310">
    <property type="component" value="Unassembled WGS sequence"/>
</dbReference>
<evidence type="ECO:0000259" key="4">
    <source>
        <dbReference type="SMART" id="SM00382"/>
    </source>
</evidence>
<dbReference type="Pfam" id="PF16725">
    <property type="entry name" value="Nucleolin_bd"/>
    <property type="match status" value="1"/>
</dbReference>
<dbReference type="InterPro" id="IPR041569">
    <property type="entry name" value="AAA_lid_3"/>
</dbReference>
<feature type="compositionally biased region" description="Low complexity" evidence="3">
    <location>
        <begin position="192"/>
        <end position="209"/>
    </location>
</feature>
<reference evidence="5 6" key="1">
    <citation type="journal article" date="2024" name="Nat. Commun.">
        <title>Phylogenomics reveals the evolutionary origins of lichenization in chlorophyte algae.</title>
        <authorList>
            <person name="Puginier C."/>
            <person name="Libourel C."/>
            <person name="Otte J."/>
            <person name="Skaloud P."/>
            <person name="Haon M."/>
            <person name="Grisel S."/>
            <person name="Petersen M."/>
            <person name="Berrin J.G."/>
            <person name="Delaux P.M."/>
            <person name="Dal Grande F."/>
            <person name="Keller J."/>
        </authorList>
    </citation>
    <scope>NUCLEOTIDE SEQUENCE [LARGE SCALE GENOMIC DNA]</scope>
    <source>
        <strain evidence="5 6">SAG 216-7</strain>
    </source>
</reference>
<dbReference type="Pfam" id="PF17862">
    <property type="entry name" value="AAA_lid_3"/>
    <property type="match status" value="2"/>
</dbReference>
<keyword evidence="2" id="KW-0067">ATP-binding</keyword>
<name>A0ABR2Z560_9CHLO</name>
<dbReference type="InterPro" id="IPR038100">
    <property type="entry name" value="NLV2_N_sf"/>
</dbReference>
<gene>
    <name evidence="5" type="ORF">WJX75_009603</name>
</gene>